<dbReference type="Gene3D" id="1.10.8.60">
    <property type="match status" value="1"/>
</dbReference>
<comment type="subcellular location">
    <subcellularLocation>
        <location evidence="14">Cell membrane</location>
        <topology evidence="14">Multi-pass membrane protein</topology>
        <orientation evidence="14">Cytoplasmic side</orientation>
    </subcellularLocation>
    <subcellularLocation>
        <location evidence="1">Membrane</location>
    </subcellularLocation>
</comment>
<dbReference type="CDD" id="cd19501">
    <property type="entry name" value="RecA-like_FtsH"/>
    <property type="match status" value="1"/>
</dbReference>
<evidence type="ECO:0000256" key="3">
    <source>
        <dbReference type="ARBA" id="ARBA00022475"/>
    </source>
</evidence>
<dbReference type="InterPro" id="IPR037219">
    <property type="entry name" value="Peptidase_M41-like"/>
</dbReference>
<comment type="caution">
    <text evidence="18">The sequence shown here is derived from an EMBL/GenBank/DDBJ whole genome shotgun (WGS) entry which is preliminary data.</text>
</comment>
<dbReference type="HAMAP" id="MF_01458">
    <property type="entry name" value="FtsH"/>
    <property type="match status" value="1"/>
</dbReference>
<evidence type="ECO:0000256" key="11">
    <source>
        <dbReference type="ARBA" id="ARBA00022989"/>
    </source>
</evidence>
<evidence type="ECO:0000259" key="17">
    <source>
        <dbReference type="SMART" id="SM00382"/>
    </source>
</evidence>
<dbReference type="InterPro" id="IPR041569">
    <property type="entry name" value="AAA_lid_3"/>
</dbReference>
<dbReference type="Pfam" id="PF06480">
    <property type="entry name" value="FtsH_ext"/>
    <property type="match status" value="1"/>
</dbReference>
<comment type="similarity">
    <text evidence="15">Belongs to the AAA ATPase family.</text>
</comment>
<dbReference type="Gene3D" id="3.40.50.300">
    <property type="entry name" value="P-loop containing nucleotide triphosphate hydrolases"/>
    <property type="match status" value="1"/>
</dbReference>
<evidence type="ECO:0000256" key="13">
    <source>
        <dbReference type="ARBA" id="ARBA00023136"/>
    </source>
</evidence>
<dbReference type="InterPro" id="IPR000642">
    <property type="entry name" value="Peptidase_M41"/>
</dbReference>
<dbReference type="PANTHER" id="PTHR23076:SF97">
    <property type="entry name" value="ATP-DEPENDENT ZINC METALLOPROTEASE YME1L1"/>
    <property type="match status" value="1"/>
</dbReference>
<keyword evidence="19" id="KW-1185">Reference proteome</keyword>
<keyword evidence="13 14" id="KW-0472">Membrane</keyword>
<comment type="similarity">
    <text evidence="2 14">In the C-terminal section; belongs to the peptidase M41 family.</text>
</comment>
<dbReference type="Pfam" id="PF00004">
    <property type="entry name" value="AAA"/>
    <property type="match status" value="1"/>
</dbReference>
<keyword evidence="6 14" id="KW-0479">Metal-binding</keyword>
<evidence type="ECO:0000256" key="8">
    <source>
        <dbReference type="ARBA" id="ARBA00022801"/>
    </source>
</evidence>
<dbReference type="PROSITE" id="PS00674">
    <property type="entry name" value="AAA"/>
    <property type="match status" value="1"/>
</dbReference>
<dbReference type="SUPFAM" id="SSF140990">
    <property type="entry name" value="FtsH protease domain-like"/>
    <property type="match status" value="1"/>
</dbReference>
<evidence type="ECO:0000313" key="18">
    <source>
        <dbReference type="EMBL" id="GAA0205208.1"/>
    </source>
</evidence>
<reference evidence="19" key="1">
    <citation type="journal article" date="2019" name="Int. J. Syst. Evol. Microbiol.">
        <title>The Global Catalogue of Microorganisms (GCM) 10K type strain sequencing project: providing services to taxonomists for standard genome sequencing and annotation.</title>
        <authorList>
            <consortium name="The Broad Institute Genomics Platform"/>
            <consortium name="The Broad Institute Genome Sequencing Center for Infectious Disease"/>
            <person name="Wu L."/>
            <person name="Ma J."/>
        </authorList>
    </citation>
    <scope>NUCLEOTIDE SEQUENCE [LARGE SCALE GENOMIC DNA]</scope>
    <source>
        <strain evidence="19">JCM 8542</strain>
    </source>
</reference>
<accession>A0ABP3CHX8</accession>
<sequence>MNQSILRNLAFYALMFFVVWTVADYMSGSHQTPQATVLSYSDFNAKVKDGEVDKVVLVQNNIRGTLTDGTDFTTIAPDAPNSDQDLYKRLADKGISIAAENPPEPPWWQTMLTSLIPIAILIGFWFFIMQQSQMGGGRMMNFGKSRVRLMVSDKKKVTFADVAGADEAKQELEEVVEFLKTPDKFNELGARIPKGVLLFGPPGTGKTLLAKAVAGEAGVQFFTISGSDFVEMFVGVGASRVRDLFEQAKKSAPCIVFIDEIDAVGRQRGAGLGGGHDEREQTLNQLLVEMDGFASNEGIIIIAATNRPDVLDPALLRPGRFDRQIVVDKPDVRGREAILKVHTKGKPIADDVNLDVLARRTPGFTGADLSNLVNEAALLAARRNKKKIYMAETEEAIERVLAGPERKSHVMTDEEKRLTAYHEGGHTLVGLMLKHADPVHKVTIIPRGRAGGYMLSLPKEDRSYRTRSELIDRIKVALGGRVAEEVVLGEISTGASSDIQQATKIIRSMIMQYGMSEAVGPIAYGEENHQVFLGRDFNRERNYSEEVAGEIDREVRRHIEEAYEACRVIITENRDKLDLIAQALLERETLNAAELEELMTKGTITDKNKDENKSDDTGKPLPIPVDVVIDDATQTSAEAERAAEERPAPVPTTEPKFNVTQWNK</sequence>
<evidence type="ECO:0000313" key="19">
    <source>
        <dbReference type="Proteomes" id="UP001500399"/>
    </source>
</evidence>
<dbReference type="SMART" id="SM00382">
    <property type="entry name" value="AAA"/>
    <property type="match status" value="1"/>
</dbReference>
<keyword evidence="11 14" id="KW-1133">Transmembrane helix</keyword>
<feature type="binding site" evidence="14">
    <location>
        <position position="426"/>
    </location>
    <ligand>
        <name>Zn(2+)</name>
        <dbReference type="ChEBI" id="CHEBI:29105"/>
        <note>catalytic</note>
    </ligand>
</feature>
<evidence type="ECO:0000256" key="9">
    <source>
        <dbReference type="ARBA" id="ARBA00022833"/>
    </source>
</evidence>
<evidence type="ECO:0000256" key="16">
    <source>
        <dbReference type="SAM" id="MobiDB-lite"/>
    </source>
</evidence>
<dbReference type="InterPro" id="IPR003593">
    <property type="entry name" value="AAA+_ATPase"/>
</dbReference>
<proteinExistence type="inferred from homology"/>
<feature type="active site" evidence="14">
    <location>
        <position position="423"/>
    </location>
</feature>
<name>A0ABP3CHX8_9FIRM</name>
<organism evidence="18 19">
    <name type="scientific">Selenomonas dianae</name>
    <dbReference type="NCBI Taxonomy" id="135079"/>
    <lineage>
        <taxon>Bacteria</taxon>
        <taxon>Bacillati</taxon>
        <taxon>Bacillota</taxon>
        <taxon>Negativicutes</taxon>
        <taxon>Selenomonadales</taxon>
        <taxon>Selenomonadaceae</taxon>
        <taxon>Selenomonas</taxon>
    </lineage>
</organism>
<gene>
    <name evidence="14 18" type="primary">ftsH</name>
    <name evidence="18" type="ORF">GCM10008919_05630</name>
</gene>
<dbReference type="InterPro" id="IPR005936">
    <property type="entry name" value="FtsH"/>
</dbReference>
<evidence type="ECO:0000256" key="15">
    <source>
        <dbReference type="RuleBase" id="RU003651"/>
    </source>
</evidence>
<dbReference type="Pfam" id="PF17862">
    <property type="entry name" value="AAA_lid_3"/>
    <property type="match status" value="1"/>
</dbReference>
<dbReference type="RefSeq" id="WP_304987944.1">
    <property type="nucleotide sequence ID" value="NZ_BAAACR010000002.1"/>
</dbReference>
<keyword evidence="12 14" id="KW-0482">Metalloprotease</keyword>
<dbReference type="InterPro" id="IPR011546">
    <property type="entry name" value="Pept_M41_FtsH_extracell"/>
</dbReference>
<keyword evidence="4 14" id="KW-0645">Protease</keyword>
<evidence type="ECO:0000256" key="2">
    <source>
        <dbReference type="ARBA" id="ARBA00010044"/>
    </source>
</evidence>
<feature type="compositionally biased region" description="Basic and acidic residues" evidence="16">
    <location>
        <begin position="604"/>
        <end position="618"/>
    </location>
</feature>
<evidence type="ECO:0000256" key="6">
    <source>
        <dbReference type="ARBA" id="ARBA00022723"/>
    </source>
</evidence>
<keyword evidence="3 14" id="KW-1003">Cell membrane</keyword>
<dbReference type="Pfam" id="PF01434">
    <property type="entry name" value="Peptidase_M41"/>
    <property type="match status" value="1"/>
</dbReference>
<dbReference type="EC" id="3.4.24.-" evidence="14"/>
<dbReference type="NCBIfam" id="TIGR01241">
    <property type="entry name" value="FtsH_fam"/>
    <property type="match status" value="1"/>
</dbReference>
<comment type="similarity">
    <text evidence="14">In the central section; belongs to the AAA ATPase family.</text>
</comment>
<dbReference type="EMBL" id="BAAACR010000002">
    <property type="protein sequence ID" value="GAA0205208.1"/>
    <property type="molecule type" value="Genomic_DNA"/>
</dbReference>
<dbReference type="SUPFAM" id="SSF52540">
    <property type="entry name" value="P-loop containing nucleoside triphosphate hydrolases"/>
    <property type="match status" value="1"/>
</dbReference>
<evidence type="ECO:0000256" key="12">
    <source>
        <dbReference type="ARBA" id="ARBA00023049"/>
    </source>
</evidence>
<dbReference type="Gene3D" id="1.20.58.760">
    <property type="entry name" value="Peptidase M41"/>
    <property type="match status" value="1"/>
</dbReference>
<dbReference type="PANTHER" id="PTHR23076">
    <property type="entry name" value="METALLOPROTEASE M41 FTSH"/>
    <property type="match status" value="1"/>
</dbReference>
<dbReference type="Gene3D" id="3.30.720.210">
    <property type="match status" value="1"/>
</dbReference>
<feature type="binding site" evidence="14">
    <location>
        <position position="498"/>
    </location>
    <ligand>
        <name>Zn(2+)</name>
        <dbReference type="ChEBI" id="CHEBI:29105"/>
        <note>catalytic</note>
    </ligand>
</feature>
<keyword evidence="9 14" id="KW-0862">Zinc</keyword>
<evidence type="ECO:0000256" key="1">
    <source>
        <dbReference type="ARBA" id="ARBA00004370"/>
    </source>
</evidence>
<evidence type="ECO:0000256" key="4">
    <source>
        <dbReference type="ARBA" id="ARBA00022670"/>
    </source>
</evidence>
<evidence type="ECO:0000256" key="14">
    <source>
        <dbReference type="HAMAP-Rule" id="MF_01458"/>
    </source>
</evidence>
<dbReference type="GO" id="GO:0008237">
    <property type="term" value="F:metallopeptidase activity"/>
    <property type="evidence" value="ECO:0007669"/>
    <property type="project" value="UniProtKB-KW"/>
</dbReference>
<dbReference type="InterPro" id="IPR003960">
    <property type="entry name" value="ATPase_AAA_CS"/>
</dbReference>
<keyword evidence="7 14" id="KW-0547">Nucleotide-binding</keyword>
<keyword evidence="8 14" id="KW-0378">Hydrolase</keyword>
<evidence type="ECO:0000256" key="5">
    <source>
        <dbReference type="ARBA" id="ARBA00022692"/>
    </source>
</evidence>
<feature type="domain" description="AAA+ ATPase" evidence="17">
    <location>
        <begin position="192"/>
        <end position="331"/>
    </location>
</feature>
<dbReference type="InterPro" id="IPR027417">
    <property type="entry name" value="P-loop_NTPase"/>
</dbReference>
<evidence type="ECO:0000256" key="7">
    <source>
        <dbReference type="ARBA" id="ARBA00022741"/>
    </source>
</evidence>
<keyword evidence="10 14" id="KW-0067">ATP-binding</keyword>
<feature type="transmembrane region" description="Helical" evidence="14">
    <location>
        <begin position="107"/>
        <end position="128"/>
    </location>
</feature>
<evidence type="ECO:0000256" key="10">
    <source>
        <dbReference type="ARBA" id="ARBA00022840"/>
    </source>
</evidence>
<dbReference type="Proteomes" id="UP001500399">
    <property type="component" value="Unassembled WGS sequence"/>
</dbReference>
<feature type="binding site" evidence="14">
    <location>
        <begin position="200"/>
        <end position="207"/>
    </location>
    <ligand>
        <name>ATP</name>
        <dbReference type="ChEBI" id="CHEBI:30616"/>
    </ligand>
</feature>
<feature type="binding site" evidence="14">
    <location>
        <position position="422"/>
    </location>
    <ligand>
        <name>Zn(2+)</name>
        <dbReference type="ChEBI" id="CHEBI:29105"/>
        <note>catalytic</note>
    </ligand>
</feature>
<keyword evidence="5 14" id="KW-0812">Transmembrane</keyword>
<comment type="function">
    <text evidence="14">Acts as a processive, ATP-dependent zinc metallopeptidase for both cytoplasmic and membrane proteins. Plays a role in the quality control of integral membrane proteins.</text>
</comment>
<protein>
    <recommendedName>
        <fullName evidence="14">ATP-dependent zinc metalloprotease FtsH</fullName>
        <ecNumber evidence="14">3.4.24.-</ecNumber>
    </recommendedName>
</protein>
<dbReference type="InterPro" id="IPR003959">
    <property type="entry name" value="ATPase_AAA_core"/>
</dbReference>
<feature type="transmembrane region" description="Helical" evidence="14">
    <location>
        <begin position="5"/>
        <end position="23"/>
    </location>
</feature>
<comment type="subunit">
    <text evidence="14">Homohexamer.</text>
</comment>
<feature type="region of interest" description="Disordered" evidence="16">
    <location>
        <begin position="603"/>
        <end position="664"/>
    </location>
</feature>
<comment type="cofactor">
    <cofactor evidence="14">
        <name>Zn(2+)</name>
        <dbReference type="ChEBI" id="CHEBI:29105"/>
    </cofactor>
    <text evidence="14">Binds 1 zinc ion per subunit.</text>
</comment>
<feature type="compositionally biased region" description="Basic and acidic residues" evidence="16">
    <location>
        <begin position="638"/>
        <end position="647"/>
    </location>
</feature>